<evidence type="ECO:0000313" key="2">
    <source>
        <dbReference type="EMBL" id="MFC6791160.1"/>
    </source>
</evidence>
<keyword evidence="1" id="KW-0812">Transmembrane</keyword>
<name>A0ABW2BNI9_9HYPH</name>
<dbReference type="EMBL" id="JBHSWN010000001">
    <property type="protein sequence ID" value="MFC6791160.1"/>
    <property type="molecule type" value="Genomic_DNA"/>
</dbReference>
<feature type="transmembrane region" description="Helical" evidence="1">
    <location>
        <begin position="27"/>
        <end position="46"/>
    </location>
</feature>
<reference evidence="3" key="1">
    <citation type="journal article" date="2019" name="Int. J. Syst. Evol. Microbiol.">
        <title>The Global Catalogue of Microorganisms (GCM) 10K type strain sequencing project: providing services to taxonomists for standard genome sequencing and annotation.</title>
        <authorList>
            <consortium name="The Broad Institute Genomics Platform"/>
            <consortium name="The Broad Institute Genome Sequencing Center for Infectious Disease"/>
            <person name="Wu L."/>
            <person name="Ma J."/>
        </authorList>
    </citation>
    <scope>NUCLEOTIDE SEQUENCE [LARGE SCALE GENOMIC DNA]</scope>
    <source>
        <strain evidence="3">CCUG 48316</strain>
    </source>
</reference>
<evidence type="ECO:0000313" key="3">
    <source>
        <dbReference type="Proteomes" id="UP001596292"/>
    </source>
</evidence>
<dbReference type="Proteomes" id="UP001596292">
    <property type="component" value="Unassembled WGS sequence"/>
</dbReference>
<protein>
    <submittedName>
        <fullName evidence="2">Uncharacterized protein</fullName>
    </submittedName>
</protein>
<dbReference type="RefSeq" id="WP_378971756.1">
    <property type="nucleotide sequence ID" value="NZ_JBHSWN010000001.1"/>
</dbReference>
<accession>A0ABW2BNI9</accession>
<gene>
    <name evidence="2" type="ORF">ACFQE0_16975</name>
</gene>
<comment type="caution">
    <text evidence="2">The sequence shown here is derived from an EMBL/GenBank/DDBJ whole genome shotgun (WGS) entry which is preliminary data.</text>
</comment>
<evidence type="ECO:0000256" key="1">
    <source>
        <dbReference type="SAM" id="Phobius"/>
    </source>
</evidence>
<keyword evidence="1" id="KW-1133">Transmembrane helix</keyword>
<organism evidence="2 3">
    <name type="scientific">Methylobacterium komagatae</name>
    <dbReference type="NCBI Taxonomy" id="374425"/>
    <lineage>
        <taxon>Bacteria</taxon>
        <taxon>Pseudomonadati</taxon>
        <taxon>Pseudomonadota</taxon>
        <taxon>Alphaproteobacteria</taxon>
        <taxon>Hyphomicrobiales</taxon>
        <taxon>Methylobacteriaceae</taxon>
        <taxon>Methylobacterium</taxon>
    </lineage>
</organism>
<keyword evidence="1" id="KW-0472">Membrane</keyword>
<proteinExistence type="predicted"/>
<sequence>MDNYGSTRFNHLAPGDNIDKRDQLSSVILLGLAVAGGAISVLLNAIV</sequence>
<keyword evidence="3" id="KW-1185">Reference proteome</keyword>